<dbReference type="GO" id="GO:0005886">
    <property type="term" value="C:plasma membrane"/>
    <property type="evidence" value="ECO:0007669"/>
    <property type="project" value="UniProtKB-SubCell"/>
</dbReference>
<evidence type="ECO:0000256" key="1">
    <source>
        <dbReference type="ARBA" id="ARBA00004141"/>
    </source>
</evidence>
<dbReference type="InterPro" id="IPR002781">
    <property type="entry name" value="TM_pro_TauE-like"/>
</dbReference>
<comment type="subcellular location">
    <subcellularLocation>
        <location evidence="5">Cell membrane</location>
        <topology evidence="5">Multi-pass membrane protein</topology>
    </subcellularLocation>
    <subcellularLocation>
        <location evidence="1">Membrane</location>
        <topology evidence="1">Multi-pass membrane protein</topology>
    </subcellularLocation>
</comment>
<evidence type="ECO:0000313" key="7">
    <source>
        <dbReference type="Proteomes" id="UP000010467"/>
    </source>
</evidence>
<evidence type="ECO:0000256" key="4">
    <source>
        <dbReference type="ARBA" id="ARBA00023136"/>
    </source>
</evidence>
<dbReference type="PANTHER" id="PTHR43701:SF2">
    <property type="entry name" value="MEMBRANE TRANSPORTER PROTEIN YJNA-RELATED"/>
    <property type="match status" value="1"/>
</dbReference>
<dbReference type="HOGENOM" id="CLU_045498_1_0_0"/>
<dbReference type="PANTHER" id="PTHR43701">
    <property type="entry name" value="MEMBRANE TRANSPORTER PROTEIN MJ0441-RELATED"/>
    <property type="match status" value="1"/>
</dbReference>
<dbReference type="RefSeq" id="WP_015237329.1">
    <property type="nucleotide sequence ID" value="NC_019793.1"/>
</dbReference>
<dbReference type="eggNOG" id="COG0730">
    <property type="taxonomic scope" value="Bacteria"/>
</dbReference>
<feature type="transmembrane region" description="Helical" evidence="5">
    <location>
        <begin position="192"/>
        <end position="212"/>
    </location>
</feature>
<evidence type="ECO:0000256" key="2">
    <source>
        <dbReference type="ARBA" id="ARBA00022692"/>
    </source>
</evidence>
<dbReference type="PATRIC" id="fig|937777.3.peg.3617"/>
<dbReference type="KEGG" id="dpd:Deipe_3605"/>
<evidence type="ECO:0000256" key="5">
    <source>
        <dbReference type="RuleBase" id="RU363041"/>
    </source>
</evidence>
<dbReference type="Pfam" id="PF01925">
    <property type="entry name" value="TauE"/>
    <property type="match status" value="1"/>
</dbReference>
<accession>L0A569</accession>
<name>L0A569_DEIPD</name>
<dbReference type="STRING" id="937777.Deipe_3605"/>
<proteinExistence type="inferred from homology"/>
<protein>
    <recommendedName>
        <fullName evidence="5">Probable membrane transporter protein</fullName>
    </recommendedName>
</protein>
<dbReference type="InterPro" id="IPR051598">
    <property type="entry name" value="TSUP/Inactive_protease-like"/>
</dbReference>
<feature type="transmembrane region" description="Helical" evidence="5">
    <location>
        <begin position="68"/>
        <end position="86"/>
    </location>
</feature>
<evidence type="ECO:0000313" key="6">
    <source>
        <dbReference type="EMBL" id="AFZ69033.1"/>
    </source>
</evidence>
<keyword evidence="7" id="KW-1185">Reference proteome</keyword>
<dbReference type="OrthoDB" id="5189995at2"/>
<comment type="similarity">
    <text evidence="5">Belongs to the 4-toluene sulfonate uptake permease (TSUP) (TC 2.A.102) family.</text>
</comment>
<reference evidence="7" key="1">
    <citation type="submission" date="2012-03" db="EMBL/GenBank/DDBJ databases">
        <title>Complete sequence of chromosome of Deinococcus peraridilitoris DSM 19664.</title>
        <authorList>
            <person name="Lucas S."/>
            <person name="Copeland A."/>
            <person name="Lapidus A."/>
            <person name="Glavina del Rio T."/>
            <person name="Dalin E."/>
            <person name="Tice H."/>
            <person name="Bruce D."/>
            <person name="Goodwin L."/>
            <person name="Pitluck S."/>
            <person name="Peters L."/>
            <person name="Mikhailova N."/>
            <person name="Lu M."/>
            <person name="Kyrpides N."/>
            <person name="Mavromatis K."/>
            <person name="Ivanova N."/>
            <person name="Brettin T."/>
            <person name="Detter J.C."/>
            <person name="Han C."/>
            <person name="Larimer F."/>
            <person name="Land M."/>
            <person name="Hauser L."/>
            <person name="Markowitz V."/>
            <person name="Cheng J.-F."/>
            <person name="Hugenholtz P."/>
            <person name="Woyke T."/>
            <person name="Wu D."/>
            <person name="Pukall R."/>
            <person name="Steenblock K."/>
            <person name="Brambilla E."/>
            <person name="Klenk H.-P."/>
            <person name="Eisen J.A."/>
        </authorList>
    </citation>
    <scope>NUCLEOTIDE SEQUENCE [LARGE SCALE GENOMIC DNA]</scope>
    <source>
        <strain evidence="7">DSM 19664 / LMG 22246 / CIP 109416 / KR-200</strain>
    </source>
</reference>
<feature type="transmembrane region" description="Helical" evidence="5">
    <location>
        <begin position="28"/>
        <end position="47"/>
    </location>
</feature>
<evidence type="ECO:0000256" key="3">
    <source>
        <dbReference type="ARBA" id="ARBA00022989"/>
    </source>
</evidence>
<dbReference type="EMBL" id="CP003382">
    <property type="protein sequence ID" value="AFZ69033.1"/>
    <property type="molecule type" value="Genomic_DNA"/>
</dbReference>
<feature type="transmembrane region" description="Helical" evidence="5">
    <location>
        <begin position="163"/>
        <end position="180"/>
    </location>
</feature>
<dbReference type="AlphaFoldDB" id="L0A569"/>
<dbReference type="Proteomes" id="UP000010467">
    <property type="component" value="Chromosome"/>
</dbReference>
<keyword evidence="2 5" id="KW-0812">Transmembrane</keyword>
<sequence length="237" mass="24204">MILIALGILTGLLVSSTGIGGGSLLTPLLILVGVPLQVVIGTDLVAASGTKLVATIRHSQARQVDWRTVARLASGSLPAALIAGLLPVDGSSLRRFLAVALILTAIAQIWQPKSSAPRFVTALPLPLVGVLVGAMVGITSVGSGALTALYLRWAQPQLPLARLAGTDVVHGLFLTGVAAMAHASRAAVDWRIALLVLCGSVPAAWIGASLVSRLGQKASRSLLGGVLFVSGCLLLLR</sequence>
<organism evidence="6 7">
    <name type="scientific">Deinococcus peraridilitoris (strain DSM 19664 / LMG 22246 / CIP 109416 / KR-200)</name>
    <dbReference type="NCBI Taxonomy" id="937777"/>
    <lineage>
        <taxon>Bacteria</taxon>
        <taxon>Thermotogati</taxon>
        <taxon>Deinococcota</taxon>
        <taxon>Deinococci</taxon>
        <taxon>Deinococcales</taxon>
        <taxon>Deinococcaceae</taxon>
        <taxon>Deinococcus</taxon>
    </lineage>
</organism>
<keyword evidence="5" id="KW-1003">Cell membrane</keyword>
<keyword evidence="4 5" id="KW-0472">Membrane</keyword>
<gene>
    <name evidence="6" type="ordered locus">Deipe_3605</name>
</gene>
<feature type="transmembrane region" description="Helical" evidence="5">
    <location>
        <begin position="122"/>
        <end position="151"/>
    </location>
</feature>
<keyword evidence="3 5" id="KW-1133">Transmembrane helix</keyword>